<dbReference type="SUPFAM" id="SSF57667">
    <property type="entry name" value="beta-beta-alpha zinc fingers"/>
    <property type="match status" value="1"/>
</dbReference>
<comment type="subcellular location">
    <subcellularLocation>
        <location evidence="1">Nucleus</location>
    </subcellularLocation>
</comment>
<evidence type="ECO:0000259" key="11">
    <source>
        <dbReference type="PROSITE" id="PS50157"/>
    </source>
</evidence>
<dbReference type="Pfam" id="PF13894">
    <property type="entry name" value="zf-C2H2_4"/>
    <property type="match status" value="1"/>
</dbReference>
<evidence type="ECO:0000256" key="6">
    <source>
        <dbReference type="ARBA" id="ARBA00022833"/>
    </source>
</evidence>
<name>A0A7R9DM19_TIMPO</name>
<evidence type="ECO:0000256" key="3">
    <source>
        <dbReference type="ARBA" id="ARBA00022723"/>
    </source>
</evidence>
<evidence type="ECO:0000256" key="10">
    <source>
        <dbReference type="PROSITE-ProRule" id="PRU00042"/>
    </source>
</evidence>
<dbReference type="SMART" id="SM00355">
    <property type="entry name" value="ZnF_C2H2"/>
    <property type="match status" value="2"/>
</dbReference>
<dbReference type="GO" id="GO:0000978">
    <property type="term" value="F:RNA polymerase II cis-regulatory region sequence-specific DNA binding"/>
    <property type="evidence" value="ECO:0007669"/>
    <property type="project" value="TreeGrafter"/>
</dbReference>
<dbReference type="FunFam" id="3.30.160.60:FF:000188">
    <property type="entry name" value="Zinc finger protein 787"/>
    <property type="match status" value="1"/>
</dbReference>
<keyword evidence="5 10" id="KW-0863">Zinc-finger</keyword>
<accession>A0A7R9DM19</accession>
<dbReference type="GO" id="GO:0008270">
    <property type="term" value="F:zinc ion binding"/>
    <property type="evidence" value="ECO:0007669"/>
    <property type="project" value="UniProtKB-KW"/>
</dbReference>
<keyword evidence="4" id="KW-0677">Repeat</keyword>
<evidence type="ECO:0000256" key="5">
    <source>
        <dbReference type="ARBA" id="ARBA00022771"/>
    </source>
</evidence>
<feature type="domain" description="C2H2-type" evidence="11">
    <location>
        <begin position="42"/>
        <end position="69"/>
    </location>
</feature>
<keyword evidence="9" id="KW-0539">Nucleus</keyword>
<dbReference type="EMBL" id="OD012931">
    <property type="protein sequence ID" value="CAD7417195.1"/>
    <property type="molecule type" value="Genomic_DNA"/>
</dbReference>
<evidence type="ECO:0000256" key="1">
    <source>
        <dbReference type="ARBA" id="ARBA00004123"/>
    </source>
</evidence>
<dbReference type="GO" id="GO:0009913">
    <property type="term" value="P:epidermal cell differentiation"/>
    <property type="evidence" value="ECO:0007669"/>
    <property type="project" value="TreeGrafter"/>
</dbReference>
<keyword evidence="3" id="KW-0479">Metal-binding</keyword>
<evidence type="ECO:0000256" key="9">
    <source>
        <dbReference type="ARBA" id="ARBA00023242"/>
    </source>
</evidence>
<keyword evidence="8" id="KW-0804">Transcription</keyword>
<dbReference type="AlphaFoldDB" id="A0A7R9DM19"/>
<dbReference type="InterPro" id="IPR036236">
    <property type="entry name" value="Znf_C2H2_sf"/>
</dbReference>
<organism evidence="12">
    <name type="scientific">Timema poppense</name>
    <name type="common">Walking stick</name>
    <dbReference type="NCBI Taxonomy" id="170557"/>
    <lineage>
        <taxon>Eukaryota</taxon>
        <taxon>Metazoa</taxon>
        <taxon>Ecdysozoa</taxon>
        <taxon>Arthropoda</taxon>
        <taxon>Hexapoda</taxon>
        <taxon>Insecta</taxon>
        <taxon>Pterygota</taxon>
        <taxon>Neoptera</taxon>
        <taxon>Polyneoptera</taxon>
        <taxon>Phasmatodea</taxon>
        <taxon>Timematodea</taxon>
        <taxon>Timematoidea</taxon>
        <taxon>Timematidae</taxon>
        <taxon>Timema</taxon>
    </lineage>
</organism>
<dbReference type="Pfam" id="PF00096">
    <property type="entry name" value="zf-C2H2"/>
    <property type="match status" value="1"/>
</dbReference>
<feature type="domain" description="C2H2-type" evidence="11">
    <location>
        <begin position="14"/>
        <end position="41"/>
    </location>
</feature>
<proteinExistence type="inferred from homology"/>
<evidence type="ECO:0000256" key="4">
    <source>
        <dbReference type="ARBA" id="ARBA00022737"/>
    </source>
</evidence>
<dbReference type="PROSITE" id="PS00028">
    <property type="entry name" value="ZINC_FINGER_C2H2_1"/>
    <property type="match status" value="2"/>
</dbReference>
<dbReference type="PANTHER" id="PTHR10032">
    <property type="entry name" value="ZINC FINGER PROTEIN WITH KRAB AND SCAN DOMAINS"/>
    <property type="match status" value="1"/>
</dbReference>
<dbReference type="PROSITE" id="PS50157">
    <property type="entry name" value="ZINC_FINGER_C2H2_2"/>
    <property type="match status" value="2"/>
</dbReference>
<evidence type="ECO:0000313" key="12">
    <source>
        <dbReference type="EMBL" id="CAD7417195.1"/>
    </source>
</evidence>
<keyword evidence="7" id="KW-0238">DNA-binding</keyword>
<evidence type="ECO:0000256" key="2">
    <source>
        <dbReference type="ARBA" id="ARBA00006991"/>
    </source>
</evidence>
<evidence type="ECO:0000256" key="7">
    <source>
        <dbReference type="ARBA" id="ARBA00023125"/>
    </source>
</evidence>
<dbReference type="Gene3D" id="3.30.160.60">
    <property type="entry name" value="Classic Zinc Finger"/>
    <property type="match status" value="2"/>
</dbReference>
<dbReference type="GO" id="GO:0005634">
    <property type="term" value="C:nucleus"/>
    <property type="evidence" value="ECO:0007669"/>
    <property type="project" value="UniProtKB-SubCell"/>
</dbReference>
<gene>
    <name evidence="12" type="ORF">TPSB3V08_LOCUS11595</name>
</gene>
<dbReference type="PANTHER" id="PTHR10032:SF271">
    <property type="entry name" value="RH12261P-RELATED"/>
    <property type="match status" value="1"/>
</dbReference>
<keyword evidence="6" id="KW-0862">Zinc</keyword>
<sequence>MPVVSAGPDDPFRFSCRVCSKCFTLKSSLNKHIWSHSDVKRHVCSFCGKGFNDTSDLKKHIWTHTETGDMMPASSLFIVNTGQAIITQPTSTTRH</sequence>
<comment type="similarity">
    <text evidence="2">Belongs to the krueppel C2H2-type zinc-finger protein family.</text>
</comment>
<dbReference type="InterPro" id="IPR027756">
    <property type="entry name" value="Ovo-like"/>
</dbReference>
<protein>
    <recommendedName>
        <fullName evidence="11">C2H2-type domain-containing protein</fullName>
    </recommendedName>
</protein>
<reference evidence="12" key="1">
    <citation type="submission" date="2020-11" db="EMBL/GenBank/DDBJ databases">
        <authorList>
            <person name="Tran Van P."/>
        </authorList>
    </citation>
    <scope>NUCLEOTIDE SEQUENCE</scope>
</reference>
<dbReference type="InterPro" id="IPR013087">
    <property type="entry name" value="Znf_C2H2_type"/>
</dbReference>
<dbReference type="GO" id="GO:0000981">
    <property type="term" value="F:DNA-binding transcription factor activity, RNA polymerase II-specific"/>
    <property type="evidence" value="ECO:0007669"/>
    <property type="project" value="TreeGrafter"/>
</dbReference>
<evidence type="ECO:0000256" key="8">
    <source>
        <dbReference type="ARBA" id="ARBA00023163"/>
    </source>
</evidence>